<gene>
    <name evidence="3" type="primary">rnk</name>
    <name evidence="3" type="ORF">GCM10023186_25400</name>
</gene>
<keyword evidence="3" id="KW-0418">Kinase</keyword>
<dbReference type="InterPro" id="IPR036953">
    <property type="entry name" value="GreA/GreB_C_sf"/>
</dbReference>
<proteinExistence type="predicted"/>
<dbReference type="Pfam" id="PF01272">
    <property type="entry name" value="GreA_GreB"/>
    <property type="match status" value="1"/>
</dbReference>
<accession>A0ABP8J2H3</accession>
<reference evidence="4" key="1">
    <citation type="journal article" date="2019" name="Int. J. Syst. Evol. Microbiol.">
        <title>The Global Catalogue of Microorganisms (GCM) 10K type strain sequencing project: providing services to taxonomists for standard genome sequencing and annotation.</title>
        <authorList>
            <consortium name="The Broad Institute Genomics Platform"/>
            <consortium name="The Broad Institute Genome Sequencing Center for Infectious Disease"/>
            <person name="Wu L."/>
            <person name="Ma J."/>
        </authorList>
    </citation>
    <scope>NUCLEOTIDE SEQUENCE [LARGE SCALE GENOMIC DNA]</scope>
    <source>
        <strain evidence="4">JCM 17924</strain>
    </source>
</reference>
<dbReference type="PANTHER" id="PTHR30437:SF5">
    <property type="entry name" value="REGULATOR OF NUCLEOSIDE DIPHOSPHATE KINASE"/>
    <property type="match status" value="1"/>
</dbReference>
<dbReference type="Proteomes" id="UP001500454">
    <property type="component" value="Unassembled WGS sequence"/>
</dbReference>
<dbReference type="EMBL" id="BAABHA010000008">
    <property type="protein sequence ID" value="GAA4383846.1"/>
    <property type="molecule type" value="Genomic_DNA"/>
</dbReference>
<comment type="caution">
    <text evidence="3">The sequence shown here is derived from an EMBL/GenBank/DDBJ whole genome shotgun (WGS) entry which is preliminary data.</text>
</comment>
<organism evidence="3 4">
    <name type="scientific">Hymenobacter koreensis</name>
    <dbReference type="NCBI Taxonomy" id="1084523"/>
    <lineage>
        <taxon>Bacteria</taxon>
        <taxon>Pseudomonadati</taxon>
        <taxon>Bacteroidota</taxon>
        <taxon>Cytophagia</taxon>
        <taxon>Cytophagales</taxon>
        <taxon>Hymenobacteraceae</taxon>
        <taxon>Hymenobacter</taxon>
    </lineage>
</organism>
<dbReference type="NCBIfam" id="NF004396">
    <property type="entry name" value="PRK05753.1"/>
    <property type="match status" value="1"/>
</dbReference>
<dbReference type="InterPro" id="IPR023459">
    <property type="entry name" value="Tscrpt_elong_fac_GreA/B_fam"/>
</dbReference>
<evidence type="ECO:0000313" key="4">
    <source>
        <dbReference type="Proteomes" id="UP001500454"/>
    </source>
</evidence>
<sequence>MDASYHRNPIYITRVDYDRLTQLVQLERQVHGNGRVAGLSYELKRAQLVDSHDILPDVVTMNSRVKLRDMSSNKELEITLAYPKFADINNRKISILAPVATAVLGCRVGDVVEWPVPNGNATYLVEKVLHQPEAAGDWVS</sequence>
<keyword evidence="3" id="KW-0808">Transferase</keyword>
<evidence type="ECO:0000259" key="1">
    <source>
        <dbReference type="Pfam" id="PF01272"/>
    </source>
</evidence>
<dbReference type="PANTHER" id="PTHR30437">
    <property type="entry name" value="TRANSCRIPTION ELONGATION FACTOR GREA"/>
    <property type="match status" value="1"/>
</dbReference>
<dbReference type="Pfam" id="PF14760">
    <property type="entry name" value="Rnk_N"/>
    <property type="match status" value="1"/>
</dbReference>
<protein>
    <submittedName>
        <fullName evidence="3">Nucleoside diphosphate kinase regulator</fullName>
    </submittedName>
</protein>
<keyword evidence="4" id="KW-1185">Reference proteome</keyword>
<name>A0ABP8J2H3_9BACT</name>
<dbReference type="RefSeq" id="WP_345224743.1">
    <property type="nucleotide sequence ID" value="NZ_BAABHA010000008.1"/>
</dbReference>
<feature type="domain" description="Transcription elongation factor GreA/GreB C-terminal" evidence="1">
    <location>
        <begin position="57"/>
        <end position="128"/>
    </location>
</feature>
<feature type="domain" description="Regulator of nucleoside diphosphate kinase N-terminal" evidence="2">
    <location>
        <begin position="9"/>
        <end position="49"/>
    </location>
</feature>
<dbReference type="InterPro" id="IPR029462">
    <property type="entry name" value="Rnk_N"/>
</dbReference>
<dbReference type="SUPFAM" id="SSF54534">
    <property type="entry name" value="FKBP-like"/>
    <property type="match status" value="1"/>
</dbReference>
<dbReference type="InterPro" id="IPR001437">
    <property type="entry name" value="Tscrpt_elong_fac_GreA/B_C"/>
</dbReference>
<evidence type="ECO:0000313" key="3">
    <source>
        <dbReference type="EMBL" id="GAA4383846.1"/>
    </source>
</evidence>
<dbReference type="GO" id="GO:0016301">
    <property type="term" value="F:kinase activity"/>
    <property type="evidence" value="ECO:0007669"/>
    <property type="project" value="UniProtKB-KW"/>
</dbReference>
<evidence type="ECO:0000259" key="2">
    <source>
        <dbReference type="Pfam" id="PF14760"/>
    </source>
</evidence>
<dbReference type="Gene3D" id="3.10.50.30">
    <property type="entry name" value="Transcription elongation factor, GreA/GreB, C-terminal domain"/>
    <property type="match status" value="1"/>
</dbReference>